<name>A0A4U9TSM3_SERFO</name>
<dbReference type="InterPro" id="IPR058633">
    <property type="entry name" value="EmrA/FarA_HH"/>
</dbReference>
<organism evidence="2">
    <name type="scientific">Serratia fonticola</name>
    <dbReference type="NCBI Taxonomy" id="47917"/>
    <lineage>
        <taxon>Bacteria</taxon>
        <taxon>Pseudomonadati</taxon>
        <taxon>Pseudomonadota</taxon>
        <taxon>Gammaproteobacteria</taxon>
        <taxon>Enterobacterales</taxon>
        <taxon>Yersiniaceae</taxon>
        <taxon>Serratia</taxon>
    </lineage>
</organism>
<proteinExistence type="predicted"/>
<protein>
    <submittedName>
        <fullName evidence="2">Multidrug efflux system protein EmrA</fullName>
    </submittedName>
</protein>
<sequence>MGAGAFSKEDLQHARNAVSSSKAALDVAIEQYRSNRILIQNSTLEQQPAILVGGRTNARSLARASTHQKFAAR</sequence>
<gene>
    <name evidence="2" type="ORF">NCTC12965_01670</name>
</gene>
<accession>A0A4U9TSM3</accession>
<reference evidence="2" key="1">
    <citation type="submission" date="2019-05" db="EMBL/GenBank/DDBJ databases">
        <authorList>
            <consortium name="Pathogen Informatics"/>
        </authorList>
    </citation>
    <scope>NUCLEOTIDE SEQUENCE [LARGE SCALE GENOMIC DNA]</scope>
    <source>
        <strain evidence="2">NCTC12965</strain>
    </source>
</reference>
<dbReference type="AlphaFoldDB" id="A0A4U9TSM3"/>
<feature type="domain" description="Multidrug export protein EmrA/FarA alpha-helical hairpin" evidence="1">
    <location>
        <begin position="3"/>
        <end position="51"/>
    </location>
</feature>
<evidence type="ECO:0000313" key="2">
    <source>
        <dbReference type="EMBL" id="VTR23095.1"/>
    </source>
</evidence>
<evidence type="ECO:0000259" key="1">
    <source>
        <dbReference type="Pfam" id="PF25885"/>
    </source>
</evidence>
<dbReference type="Pfam" id="PF25885">
    <property type="entry name" value="HH_EMRA"/>
    <property type="match status" value="1"/>
</dbReference>
<dbReference type="EMBL" id="CABEEZ010000031">
    <property type="protein sequence ID" value="VTR23095.1"/>
    <property type="molecule type" value="Genomic_DNA"/>
</dbReference>